<dbReference type="OrthoDB" id="5062115at2759"/>
<dbReference type="SUPFAM" id="SSF100895">
    <property type="entry name" value="Kazal-type serine protease inhibitors"/>
    <property type="match status" value="1"/>
</dbReference>
<dbReference type="InterPro" id="IPR036259">
    <property type="entry name" value="MFS_trans_sf"/>
</dbReference>
<comment type="similarity">
    <text evidence="2 8">Belongs to the organo anion transporter (TC 2.A.60) family.</text>
</comment>
<dbReference type="Pfam" id="PF03137">
    <property type="entry name" value="OATP"/>
    <property type="match status" value="1"/>
</dbReference>
<evidence type="ECO:0000256" key="8">
    <source>
        <dbReference type="RuleBase" id="RU362056"/>
    </source>
</evidence>
<proteinExistence type="inferred from homology"/>
<name>A0A0N5D1L0_THECL</name>
<evidence type="ECO:0000259" key="9">
    <source>
        <dbReference type="PROSITE" id="PS51465"/>
    </source>
</evidence>
<gene>
    <name evidence="10" type="ORF">TCLT_LOCUS6729</name>
</gene>
<keyword evidence="4 8" id="KW-0812">Transmembrane</keyword>
<dbReference type="WBParaSite" id="TCLT_0000674001-mRNA-1">
    <property type="protein sequence ID" value="TCLT_0000674001-mRNA-1"/>
    <property type="gene ID" value="TCLT_0000674001"/>
</dbReference>
<feature type="transmembrane region" description="Helical" evidence="8">
    <location>
        <begin position="513"/>
        <end position="534"/>
    </location>
</feature>
<feature type="transmembrane region" description="Helical" evidence="8">
    <location>
        <begin position="52"/>
        <end position="72"/>
    </location>
</feature>
<dbReference type="GO" id="GO:0016323">
    <property type="term" value="C:basolateral plasma membrane"/>
    <property type="evidence" value="ECO:0007669"/>
    <property type="project" value="TreeGrafter"/>
</dbReference>
<feature type="transmembrane region" description="Helical" evidence="8">
    <location>
        <begin position="12"/>
        <end position="32"/>
    </location>
</feature>
<dbReference type="NCBIfam" id="TIGR00805">
    <property type="entry name" value="oat"/>
    <property type="match status" value="1"/>
</dbReference>
<feature type="transmembrane region" description="Helical" evidence="8">
    <location>
        <begin position="665"/>
        <end position="687"/>
    </location>
</feature>
<keyword evidence="5 8" id="KW-1133">Transmembrane helix</keyword>
<keyword evidence="8" id="KW-0813">Transport</keyword>
<organism evidence="12">
    <name type="scientific">Thelazia callipaeda</name>
    <name type="common">Oriental eyeworm</name>
    <name type="synonym">Parasitic nematode</name>
    <dbReference type="NCBI Taxonomy" id="103827"/>
    <lineage>
        <taxon>Eukaryota</taxon>
        <taxon>Metazoa</taxon>
        <taxon>Ecdysozoa</taxon>
        <taxon>Nematoda</taxon>
        <taxon>Chromadorea</taxon>
        <taxon>Rhabditida</taxon>
        <taxon>Spirurina</taxon>
        <taxon>Spiruromorpha</taxon>
        <taxon>Thelazioidea</taxon>
        <taxon>Thelaziidae</taxon>
        <taxon>Thelazia</taxon>
    </lineage>
</organism>
<feature type="transmembrane region" description="Helical" evidence="8">
    <location>
        <begin position="272"/>
        <end position="290"/>
    </location>
</feature>
<dbReference type="InterPro" id="IPR004156">
    <property type="entry name" value="OATP"/>
</dbReference>
<keyword evidence="3" id="KW-1003">Cell membrane</keyword>
<evidence type="ECO:0000256" key="5">
    <source>
        <dbReference type="ARBA" id="ARBA00022989"/>
    </source>
</evidence>
<evidence type="ECO:0000256" key="2">
    <source>
        <dbReference type="ARBA" id="ARBA00009657"/>
    </source>
</evidence>
<dbReference type="STRING" id="103827.A0A0N5D1L0"/>
<dbReference type="AlphaFoldDB" id="A0A0N5D1L0"/>
<dbReference type="CDD" id="cd17336">
    <property type="entry name" value="MFS_SLCO_OATP"/>
    <property type="match status" value="1"/>
</dbReference>
<dbReference type="GO" id="GO:0043252">
    <property type="term" value="P:sodium-independent organic anion transport"/>
    <property type="evidence" value="ECO:0007669"/>
    <property type="project" value="TreeGrafter"/>
</dbReference>
<accession>A0A0N5D1L0</accession>
<dbReference type="OMA" id="NFAPICG"/>
<keyword evidence="7" id="KW-1015">Disulfide bond</keyword>
<evidence type="ECO:0000256" key="6">
    <source>
        <dbReference type="ARBA" id="ARBA00023136"/>
    </source>
</evidence>
<evidence type="ECO:0000313" key="10">
    <source>
        <dbReference type="EMBL" id="VDN04112.1"/>
    </source>
</evidence>
<evidence type="ECO:0000256" key="1">
    <source>
        <dbReference type="ARBA" id="ARBA00004651"/>
    </source>
</evidence>
<dbReference type="SUPFAM" id="SSF103473">
    <property type="entry name" value="MFS general substrate transporter"/>
    <property type="match status" value="1"/>
</dbReference>
<dbReference type="PROSITE" id="PS51465">
    <property type="entry name" value="KAZAL_2"/>
    <property type="match status" value="1"/>
</dbReference>
<dbReference type="PANTHER" id="PTHR11388">
    <property type="entry name" value="ORGANIC ANION TRANSPORTER"/>
    <property type="match status" value="1"/>
</dbReference>
<dbReference type="GO" id="GO:0015347">
    <property type="term" value="F:sodium-independent organic anion transmembrane transporter activity"/>
    <property type="evidence" value="ECO:0007669"/>
    <property type="project" value="TreeGrafter"/>
</dbReference>
<feature type="transmembrane region" description="Helical" evidence="8">
    <location>
        <begin position="311"/>
        <end position="338"/>
    </location>
</feature>
<protein>
    <recommendedName>
        <fullName evidence="8">Solute carrier organic anion transporter family member</fullName>
    </recommendedName>
</protein>
<dbReference type="InterPro" id="IPR002350">
    <property type="entry name" value="Kazal_dom"/>
</dbReference>
<evidence type="ECO:0000256" key="3">
    <source>
        <dbReference type="ARBA" id="ARBA00022475"/>
    </source>
</evidence>
<feature type="transmembrane region" description="Helical" evidence="8">
    <location>
        <begin position="628"/>
        <end position="653"/>
    </location>
</feature>
<evidence type="ECO:0000313" key="11">
    <source>
        <dbReference type="Proteomes" id="UP000276776"/>
    </source>
</evidence>
<feature type="domain" description="Kazal-like" evidence="9">
    <location>
        <begin position="552"/>
        <end position="610"/>
    </location>
</feature>
<sequence length="770" mass="86760">MLWKIQFTRVHLFFILFAIVLFMESIGAAYIISTTQAIERQFQIPSKLSGFMISASDLTYIPTVIFVSYFGSKGNRAKWIGIGTLISGFSHLLISSSNFLFPIEQPNFNYTKLQNLLFPSEELLSPNVNFIQLLNYEPIKDRINGTLRENFLRKLSSNYYSSNVLNTPLKKYSQHNDEVLSNCDNYTLNEQLLFKIVQAMHTVIDRNTSNNVKEVKLLLQQYVHERADKTVHDLANIQCSTRASFEFCSKIINKIRQIIKTSECDKTSFHEGPLTLIFFGLVVFGIGRTMPWSLGVPMIDDNFSRQKIPTFFAGISFVRILGPVCGLLIGSLCSSFYYTFKAPSGLTPKDAGWIGAWWMGYLIVGLLMIGPSIALYFFPVSSKLIEKIKFSPVNAKDEDCFELSKKGVLSMFDRHQENTQGLSLHEKFKAFYKSYSKILQSKVFTGLLMGRMLDFFAFRGYMIFVPKYLEIQFDIPQYNVYILLASFGVFGFAMGAISGSIFVRYYRLNGRQIAILLFVLSLITNILFLSKAFVGCYSTSTAVGINGRLTNYNYTHTCNSNCACQSSPLYPVCDKSGFVYFSPCHAGCHDVKIVDLKIHQLEFSSCECAPDKVLSKENCKSNCTVKAWIFFILAMLGAFIAGNCLVPGMLLLIRSVPPAHRSIAFGLQGFLVSLFATLPSPLVWGAIVDTTCLVWNYTCHGTKGACIIYEADLLRQRLHFTYVTFRLLSTLIDLYVIKHANGINILNEPNAANKVMNNKSLSPLANNSVH</sequence>
<dbReference type="PANTHER" id="PTHR11388:SF76">
    <property type="entry name" value="SOLUTE CARRIER ORGANIC ANION TRANSPORTER FAMILY MEMBER"/>
    <property type="match status" value="1"/>
</dbReference>
<evidence type="ECO:0000313" key="12">
    <source>
        <dbReference type="WBParaSite" id="TCLT_0000674001-mRNA-1"/>
    </source>
</evidence>
<keyword evidence="6 8" id="KW-0472">Membrane</keyword>
<feature type="transmembrane region" description="Helical" evidence="8">
    <location>
        <begin position="481"/>
        <end position="506"/>
    </location>
</feature>
<comment type="subcellular location">
    <subcellularLocation>
        <location evidence="1 8">Cell membrane</location>
        <topology evidence="1 8">Multi-pass membrane protein</topology>
    </subcellularLocation>
</comment>
<dbReference type="Gene3D" id="1.20.1250.20">
    <property type="entry name" value="MFS general substrate transporter like domains"/>
    <property type="match status" value="1"/>
</dbReference>
<dbReference type="GO" id="GO:0006811">
    <property type="term" value="P:monoatomic ion transport"/>
    <property type="evidence" value="ECO:0007669"/>
    <property type="project" value="UniProtKB-KW"/>
</dbReference>
<feature type="transmembrane region" description="Helical" evidence="8">
    <location>
        <begin position="79"/>
        <end position="101"/>
    </location>
</feature>
<keyword evidence="8" id="KW-0406">Ion transport</keyword>
<evidence type="ECO:0000256" key="7">
    <source>
        <dbReference type="ARBA" id="ARBA00023157"/>
    </source>
</evidence>
<dbReference type="Proteomes" id="UP000276776">
    <property type="component" value="Unassembled WGS sequence"/>
</dbReference>
<reference evidence="12" key="1">
    <citation type="submission" date="2017-02" db="UniProtKB">
        <authorList>
            <consortium name="WormBaseParasite"/>
        </authorList>
    </citation>
    <scope>IDENTIFICATION</scope>
</reference>
<comment type="caution">
    <text evidence="8">Lacks conserved residue(s) required for the propagation of feature annotation.</text>
</comment>
<dbReference type="InterPro" id="IPR036058">
    <property type="entry name" value="Kazal_dom_sf"/>
</dbReference>
<reference evidence="10 11" key="2">
    <citation type="submission" date="2018-11" db="EMBL/GenBank/DDBJ databases">
        <authorList>
            <consortium name="Pathogen Informatics"/>
        </authorList>
    </citation>
    <scope>NUCLEOTIDE SEQUENCE [LARGE SCALE GENOMIC DNA]</scope>
</reference>
<keyword evidence="11" id="KW-1185">Reference proteome</keyword>
<feature type="transmembrane region" description="Helical" evidence="8">
    <location>
        <begin position="358"/>
        <end position="378"/>
    </location>
</feature>
<evidence type="ECO:0000256" key="4">
    <source>
        <dbReference type="ARBA" id="ARBA00022692"/>
    </source>
</evidence>
<dbReference type="EMBL" id="UYYF01004439">
    <property type="protein sequence ID" value="VDN04112.1"/>
    <property type="molecule type" value="Genomic_DNA"/>
</dbReference>